<evidence type="ECO:0000256" key="3">
    <source>
        <dbReference type="ARBA" id="ARBA00011914"/>
    </source>
</evidence>
<dbReference type="PANTHER" id="PTHR13539">
    <property type="entry name" value="CALMODULIN-LYSINE N-METHYLTRANSFERASE"/>
    <property type="match status" value="1"/>
</dbReference>
<dbReference type="Proteomes" id="UP000636800">
    <property type="component" value="Chromosome 12"/>
</dbReference>
<keyword evidence="7" id="KW-0808">Transferase</keyword>
<evidence type="ECO:0000256" key="7">
    <source>
        <dbReference type="ARBA" id="ARBA00022679"/>
    </source>
</evidence>
<evidence type="ECO:0000313" key="10">
    <source>
        <dbReference type="Proteomes" id="UP000636800"/>
    </source>
</evidence>
<dbReference type="EC" id="2.1.1.60" evidence="3"/>
<gene>
    <name evidence="9" type="ORF">HPP92_022640</name>
</gene>
<dbReference type="InterPro" id="IPR025800">
    <property type="entry name" value="CaM-Lys-N-MeTrfase"/>
</dbReference>
<protein>
    <recommendedName>
        <fullName evidence="4">Calmodulin-lysine N-methyltransferase</fullName>
        <ecNumber evidence="3">2.1.1.60</ecNumber>
    </recommendedName>
</protein>
<dbReference type="EMBL" id="JADCNL010000012">
    <property type="protein sequence ID" value="KAG0457483.1"/>
    <property type="molecule type" value="Genomic_DNA"/>
</dbReference>
<accession>A0A835PR99</accession>
<evidence type="ECO:0000256" key="4">
    <source>
        <dbReference type="ARBA" id="ARBA00020594"/>
    </source>
</evidence>
<dbReference type="InterPro" id="IPR029063">
    <property type="entry name" value="SAM-dependent_MTases_sf"/>
</dbReference>
<keyword evidence="6" id="KW-0489">Methyltransferase</keyword>
<evidence type="ECO:0000256" key="2">
    <source>
        <dbReference type="ARBA" id="ARBA00004496"/>
    </source>
</evidence>
<keyword evidence="8" id="KW-0539">Nucleus</keyword>
<reference evidence="9 10" key="1">
    <citation type="journal article" date="2020" name="Nat. Food">
        <title>A phased Vanilla planifolia genome enables genetic improvement of flavour and production.</title>
        <authorList>
            <person name="Hasing T."/>
            <person name="Tang H."/>
            <person name="Brym M."/>
            <person name="Khazi F."/>
            <person name="Huang T."/>
            <person name="Chambers A.H."/>
        </authorList>
    </citation>
    <scope>NUCLEOTIDE SEQUENCE [LARGE SCALE GENOMIC DNA]</scope>
    <source>
        <tissue evidence="9">Leaf</tissue>
    </source>
</reference>
<dbReference type="GO" id="GO:0018025">
    <property type="term" value="F:calmodulin-lysine N-methyltransferase activity"/>
    <property type="evidence" value="ECO:0007669"/>
    <property type="project" value="UniProtKB-EC"/>
</dbReference>
<dbReference type="PANTHER" id="PTHR13539:SF3">
    <property type="entry name" value="CALMODULIN-LYSINE N-METHYLTRANSFERASE"/>
    <property type="match status" value="1"/>
</dbReference>
<dbReference type="GO" id="GO:0032259">
    <property type="term" value="P:methylation"/>
    <property type="evidence" value="ECO:0007669"/>
    <property type="project" value="UniProtKB-KW"/>
</dbReference>
<dbReference type="GO" id="GO:0005737">
    <property type="term" value="C:cytoplasm"/>
    <property type="evidence" value="ECO:0007669"/>
    <property type="project" value="UniProtKB-SubCell"/>
</dbReference>
<dbReference type="SUPFAM" id="SSF53335">
    <property type="entry name" value="S-adenosyl-L-methionine-dependent methyltransferases"/>
    <property type="match status" value="1"/>
</dbReference>
<comment type="caution">
    <text evidence="9">The sequence shown here is derived from an EMBL/GenBank/DDBJ whole genome shotgun (WGS) entry which is preliminary data.</text>
</comment>
<dbReference type="CDD" id="cd02440">
    <property type="entry name" value="AdoMet_MTases"/>
    <property type="match status" value="1"/>
</dbReference>
<sequence>NKTCDCALRFITQSLQEALWGIPASTLSASSWLKTDVSCGILTNAWHAYIRFTRNSHGYNGCWPSEDVLAYICINLCEVFRSKRVLELGSGYGLAGLAVAICTEALEVVISDGNPQVVDYLQRSINMNSNAFGDTKVRSMELHWNQEHKHELLNYFDIIIASDCTFFKEFQGCLAQTIKSLLKNSETSEAIFLSPKRGDSLSRFLTKIKDLGLFYELFENYDSKVWNLHQKFLHGDDASWPNYDADHCYPLLVRITLQESKISHTEN</sequence>
<name>A0A835PR99_VANPL</name>
<keyword evidence="10" id="KW-1185">Reference proteome</keyword>
<comment type="subcellular location">
    <subcellularLocation>
        <location evidence="2">Cytoplasm</location>
    </subcellularLocation>
    <subcellularLocation>
        <location evidence="1">Nucleus</location>
    </subcellularLocation>
</comment>
<dbReference type="AlphaFoldDB" id="A0A835PR99"/>
<evidence type="ECO:0000256" key="8">
    <source>
        <dbReference type="ARBA" id="ARBA00023242"/>
    </source>
</evidence>
<dbReference type="GO" id="GO:0005634">
    <property type="term" value="C:nucleus"/>
    <property type="evidence" value="ECO:0007669"/>
    <property type="project" value="UniProtKB-SubCell"/>
</dbReference>
<evidence type="ECO:0000256" key="6">
    <source>
        <dbReference type="ARBA" id="ARBA00022603"/>
    </source>
</evidence>
<evidence type="ECO:0000256" key="1">
    <source>
        <dbReference type="ARBA" id="ARBA00004123"/>
    </source>
</evidence>
<organism evidence="9 10">
    <name type="scientific">Vanilla planifolia</name>
    <name type="common">Vanilla</name>
    <dbReference type="NCBI Taxonomy" id="51239"/>
    <lineage>
        <taxon>Eukaryota</taxon>
        <taxon>Viridiplantae</taxon>
        <taxon>Streptophyta</taxon>
        <taxon>Embryophyta</taxon>
        <taxon>Tracheophyta</taxon>
        <taxon>Spermatophyta</taxon>
        <taxon>Magnoliopsida</taxon>
        <taxon>Liliopsida</taxon>
        <taxon>Asparagales</taxon>
        <taxon>Orchidaceae</taxon>
        <taxon>Vanilloideae</taxon>
        <taxon>Vanilleae</taxon>
        <taxon>Vanilla</taxon>
    </lineage>
</organism>
<evidence type="ECO:0000256" key="5">
    <source>
        <dbReference type="ARBA" id="ARBA00022490"/>
    </source>
</evidence>
<dbReference type="OrthoDB" id="1918363at2759"/>
<feature type="non-terminal residue" evidence="9">
    <location>
        <position position="1"/>
    </location>
</feature>
<proteinExistence type="predicted"/>
<evidence type="ECO:0000313" key="9">
    <source>
        <dbReference type="EMBL" id="KAG0457483.1"/>
    </source>
</evidence>
<dbReference type="Pfam" id="PF10294">
    <property type="entry name" value="Methyltransf_16"/>
    <property type="match status" value="1"/>
</dbReference>
<keyword evidence="5" id="KW-0963">Cytoplasm</keyword>
<dbReference type="Gene3D" id="3.40.50.150">
    <property type="entry name" value="Vaccinia Virus protein VP39"/>
    <property type="match status" value="1"/>
</dbReference>
<dbReference type="InterPro" id="IPR019410">
    <property type="entry name" value="Methyltransf_16"/>
</dbReference>